<sequence>MQRDFLRADYIRSHLEFELINLEWRRMMVWDKPGWHTMQKTGFQVLNEDEIASSVQEESDPVNDKTYEDEDINNNESSKGPTNADEFSSL</sequence>
<protein>
    <submittedName>
        <fullName evidence="2">Uncharacterized protein</fullName>
    </submittedName>
</protein>
<feature type="region of interest" description="Disordered" evidence="1">
    <location>
        <begin position="49"/>
        <end position="90"/>
    </location>
</feature>
<keyword evidence="3" id="KW-1185">Reference proteome</keyword>
<proteinExistence type="predicted"/>
<gene>
    <name evidence="2" type="ORF">TNCV_1315511</name>
</gene>
<dbReference type="EMBL" id="BMAU01021329">
    <property type="protein sequence ID" value="GFY14497.1"/>
    <property type="molecule type" value="Genomic_DNA"/>
</dbReference>
<reference evidence="2" key="1">
    <citation type="submission" date="2020-08" db="EMBL/GenBank/DDBJ databases">
        <title>Multicomponent nature underlies the extraordinary mechanical properties of spider dragline silk.</title>
        <authorList>
            <person name="Kono N."/>
            <person name="Nakamura H."/>
            <person name="Mori M."/>
            <person name="Yoshida Y."/>
            <person name="Ohtoshi R."/>
            <person name="Malay A.D."/>
            <person name="Moran D.A.P."/>
            <person name="Tomita M."/>
            <person name="Numata K."/>
            <person name="Arakawa K."/>
        </authorList>
    </citation>
    <scope>NUCLEOTIDE SEQUENCE</scope>
</reference>
<evidence type="ECO:0000256" key="1">
    <source>
        <dbReference type="SAM" id="MobiDB-lite"/>
    </source>
</evidence>
<dbReference type="Proteomes" id="UP000887159">
    <property type="component" value="Unassembled WGS sequence"/>
</dbReference>
<feature type="compositionally biased region" description="Acidic residues" evidence="1">
    <location>
        <begin position="49"/>
        <end position="73"/>
    </location>
</feature>
<feature type="compositionally biased region" description="Polar residues" evidence="1">
    <location>
        <begin position="74"/>
        <end position="90"/>
    </location>
</feature>
<comment type="caution">
    <text evidence="2">The sequence shown here is derived from an EMBL/GenBank/DDBJ whole genome shotgun (WGS) entry which is preliminary data.</text>
</comment>
<evidence type="ECO:0000313" key="2">
    <source>
        <dbReference type="EMBL" id="GFY14497.1"/>
    </source>
</evidence>
<accession>A0A8X6VDL3</accession>
<name>A0A8X6VDL3_TRICX</name>
<dbReference type="AlphaFoldDB" id="A0A8X6VDL3"/>
<evidence type="ECO:0000313" key="3">
    <source>
        <dbReference type="Proteomes" id="UP000887159"/>
    </source>
</evidence>
<organism evidence="2 3">
    <name type="scientific">Trichonephila clavipes</name>
    <name type="common">Golden silk orbweaver</name>
    <name type="synonym">Nephila clavipes</name>
    <dbReference type="NCBI Taxonomy" id="2585209"/>
    <lineage>
        <taxon>Eukaryota</taxon>
        <taxon>Metazoa</taxon>
        <taxon>Ecdysozoa</taxon>
        <taxon>Arthropoda</taxon>
        <taxon>Chelicerata</taxon>
        <taxon>Arachnida</taxon>
        <taxon>Araneae</taxon>
        <taxon>Araneomorphae</taxon>
        <taxon>Entelegynae</taxon>
        <taxon>Araneoidea</taxon>
        <taxon>Nephilidae</taxon>
        <taxon>Trichonephila</taxon>
    </lineage>
</organism>